<proteinExistence type="predicted"/>
<feature type="transmembrane region" description="Helical" evidence="1">
    <location>
        <begin position="48"/>
        <end position="71"/>
    </location>
</feature>
<keyword evidence="1" id="KW-0812">Transmembrane</keyword>
<reference evidence="2 3" key="1">
    <citation type="submission" date="2017-11" db="EMBL/GenBank/DDBJ databases">
        <title>Infants hospitalized years apart are colonized by the same room-sourced microbial strains.</title>
        <authorList>
            <person name="Brooks B."/>
            <person name="Olm M.R."/>
            <person name="Firek B.A."/>
            <person name="Baker R."/>
            <person name="Thomas B.C."/>
            <person name="Morowitz M.J."/>
            <person name="Banfield J.F."/>
        </authorList>
    </citation>
    <scope>NUCLEOTIDE SEQUENCE [LARGE SCALE GENOMIC DNA]</scope>
    <source>
        <strain evidence="2">S2_009_000_R2_76</strain>
    </source>
</reference>
<dbReference type="AlphaFoldDB" id="A0A2W5H1Z2"/>
<name>A0A2W5H1Z2_9SPHI</name>
<sequence>MKNIGSFVKRHGIKPTVSLLYIVPAVLLFVGIVMVFISMFKAPPTERTFHWVGIGILLLMIIILLIARVAALPKYFFEMYENGIKIIYKKDKTPNEEYCFDEISEIWHLAIDGGNKTTNLVFKPSDVDYKLISSKISDCKGLFRNLTEAVVKQLLPSKSAALTHGERLVFPILVSGGEQVMTSEKAILPYFKQAKKEHLSLDRFSVFDGQKTYALADVSEVVMDQPSVNILINSIVGSTLYTQSYFSIGNADLFMALMKDVVVGDKSSS</sequence>
<organism evidence="2 3">
    <name type="scientific">Pseudopedobacter saltans</name>
    <dbReference type="NCBI Taxonomy" id="151895"/>
    <lineage>
        <taxon>Bacteria</taxon>
        <taxon>Pseudomonadati</taxon>
        <taxon>Bacteroidota</taxon>
        <taxon>Sphingobacteriia</taxon>
        <taxon>Sphingobacteriales</taxon>
        <taxon>Sphingobacteriaceae</taxon>
        <taxon>Pseudopedobacter</taxon>
    </lineage>
</organism>
<evidence type="ECO:0000313" key="3">
    <source>
        <dbReference type="Proteomes" id="UP000249645"/>
    </source>
</evidence>
<accession>A0A2W5H1Z2</accession>
<comment type="caution">
    <text evidence="2">The sequence shown here is derived from an EMBL/GenBank/DDBJ whole genome shotgun (WGS) entry which is preliminary data.</text>
</comment>
<dbReference type="Proteomes" id="UP000249645">
    <property type="component" value="Unassembled WGS sequence"/>
</dbReference>
<evidence type="ECO:0000313" key="2">
    <source>
        <dbReference type="EMBL" id="PZP49672.1"/>
    </source>
</evidence>
<gene>
    <name evidence="2" type="ORF">DI598_07265</name>
</gene>
<dbReference type="EMBL" id="QFOI01000100">
    <property type="protein sequence ID" value="PZP49672.1"/>
    <property type="molecule type" value="Genomic_DNA"/>
</dbReference>
<feature type="transmembrane region" description="Helical" evidence="1">
    <location>
        <begin position="20"/>
        <end position="42"/>
    </location>
</feature>
<keyword evidence="1" id="KW-1133">Transmembrane helix</keyword>
<keyword evidence="1" id="KW-0472">Membrane</keyword>
<evidence type="ECO:0000256" key="1">
    <source>
        <dbReference type="SAM" id="Phobius"/>
    </source>
</evidence>
<protein>
    <submittedName>
        <fullName evidence="2">Uncharacterized protein</fullName>
    </submittedName>
</protein>